<evidence type="ECO:0000313" key="2">
    <source>
        <dbReference type="Proteomes" id="UP000277294"/>
    </source>
</evidence>
<keyword evidence="2" id="KW-1185">Reference proteome</keyword>
<proteinExistence type="predicted"/>
<evidence type="ECO:0000313" key="1">
    <source>
        <dbReference type="EMBL" id="VCU71570.1"/>
    </source>
</evidence>
<name>A0A3P4B7H8_9BURK</name>
<dbReference type="OrthoDB" id="8686404at2"/>
<reference evidence="1 2" key="1">
    <citation type="submission" date="2018-10" db="EMBL/GenBank/DDBJ databases">
        <authorList>
            <person name="Criscuolo A."/>
        </authorList>
    </citation>
    <scope>NUCLEOTIDE SEQUENCE [LARGE SCALE GENOMIC DNA]</scope>
    <source>
        <strain evidence="1">DnA1</strain>
    </source>
</reference>
<sequence>MQYAYTVILHHPSLPCGLCQEAEVRYRQTLESALGGIDGVLKTWRAWQDAEHTLGSLSEETWRVARQWLIAAERARQTALQELAGAADAYFEVQRV</sequence>
<dbReference type="EMBL" id="UWPJ01000027">
    <property type="protein sequence ID" value="VCU71570.1"/>
    <property type="molecule type" value="Genomic_DNA"/>
</dbReference>
<organism evidence="1 2">
    <name type="scientific">Pigmentiphaga humi</name>
    <dbReference type="NCBI Taxonomy" id="2478468"/>
    <lineage>
        <taxon>Bacteria</taxon>
        <taxon>Pseudomonadati</taxon>
        <taxon>Pseudomonadota</taxon>
        <taxon>Betaproteobacteria</taxon>
        <taxon>Burkholderiales</taxon>
        <taxon>Alcaligenaceae</taxon>
        <taxon>Pigmentiphaga</taxon>
    </lineage>
</organism>
<dbReference type="RefSeq" id="WP_124081165.1">
    <property type="nucleotide sequence ID" value="NZ_UWPJ01000027.1"/>
</dbReference>
<accession>A0A3P4B7H8</accession>
<dbReference type="Proteomes" id="UP000277294">
    <property type="component" value="Unassembled WGS sequence"/>
</dbReference>
<dbReference type="AlphaFoldDB" id="A0A3P4B7H8"/>
<gene>
    <name evidence="1" type="ORF">PIGHUM_03655</name>
</gene>
<protein>
    <submittedName>
        <fullName evidence="1">Uncharacterized protein</fullName>
    </submittedName>
</protein>